<protein>
    <submittedName>
        <fullName evidence="3">Sirohydrochlorin cobaltochelatase</fullName>
        <ecNumber evidence="3">4.99.1.3</ecNumber>
    </submittedName>
</protein>
<dbReference type="RefSeq" id="WP_153724387.1">
    <property type="nucleotide sequence ID" value="NZ_CP045875.1"/>
</dbReference>
<dbReference type="GO" id="GO:0016852">
    <property type="term" value="F:sirohydrochlorin cobaltochelatase activity"/>
    <property type="evidence" value="ECO:0007669"/>
    <property type="project" value="UniProtKB-EC"/>
</dbReference>
<reference evidence="4" key="1">
    <citation type="submission" date="2019-11" db="EMBL/GenBank/DDBJ databases">
        <title>Genome sequence of Heliorestis convoluta strain HH, an alkaliphilic and minimalistic phototrophic bacterium from a soda lake in Egypt.</title>
        <authorList>
            <person name="Dewey E.D."/>
            <person name="Stokes L.M."/>
            <person name="Burchell B.M."/>
            <person name="Shaffer K.N."/>
            <person name="Huntington A.M."/>
            <person name="Baker J.M."/>
            <person name="Nadendla S."/>
            <person name="Giglio M.G."/>
            <person name="Touchman J.W."/>
            <person name="Blankenship R.E."/>
            <person name="Madigan M.T."/>
            <person name="Sattley W.M."/>
        </authorList>
    </citation>
    <scope>NUCLEOTIDE SEQUENCE [LARGE SCALE GENOMIC DNA]</scope>
    <source>
        <strain evidence="4">HH</strain>
    </source>
</reference>
<dbReference type="InterPro" id="IPR050963">
    <property type="entry name" value="Sirohydro_Cobaltochel/CbiX"/>
</dbReference>
<dbReference type="InterPro" id="IPR002762">
    <property type="entry name" value="CbiX-like"/>
</dbReference>
<evidence type="ECO:0000256" key="1">
    <source>
        <dbReference type="ARBA" id="ARBA00022723"/>
    </source>
</evidence>
<evidence type="ECO:0000313" key="3">
    <source>
        <dbReference type="EMBL" id="QGG46898.1"/>
    </source>
</evidence>
<dbReference type="EMBL" id="CP045875">
    <property type="protein sequence ID" value="QGG46898.1"/>
    <property type="molecule type" value="Genomic_DNA"/>
</dbReference>
<dbReference type="OrthoDB" id="9797895at2"/>
<accession>A0A5Q2MWQ6</accession>
<proteinExistence type="predicted"/>
<dbReference type="Proteomes" id="UP000366051">
    <property type="component" value="Chromosome"/>
</dbReference>
<name>A0A5Q2MWQ6_9FIRM</name>
<dbReference type="PANTHER" id="PTHR33542">
    <property type="entry name" value="SIROHYDROCHLORIN FERROCHELATASE, CHLOROPLASTIC"/>
    <property type="match status" value="1"/>
</dbReference>
<dbReference type="CDD" id="cd03416">
    <property type="entry name" value="CbiX_SirB_N"/>
    <property type="match status" value="1"/>
</dbReference>
<dbReference type="KEGG" id="hcv:FTV88_0720"/>
<dbReference type="Gene3D" id="3.40.50.1400">
    <property type="match status" value="1"/>
</dbReference>
<gene>
    <name evidence="3" type="primary">cbiK</name>
    <name evidence="3" type="ORF">FTV88_0720</name>
</gene>
<dbReference type="Pfam" id="PF01903">
    <property type="entry name" value="CbiX"/>
    <property type="match status" value="1"/>
</dbReference>
<organism evidence="3 4">
    <name type="scientific">Heliorestis convoluta</name>
    <dbReference type="NCBI Taxonomy" id="356322"/>
    <lineage>
        <taxon>Bacteria</taxon>
        <taxon>Bacillati</taxon>
        <taxon>Bacillota</taxon>
        <taxon>Clostridia</taxon>
        <taxon>Eubacteriales</taxon>
        <taxon>Heliobacteriaceae</taxon>
        <taxon>Heliorestis</taxon>
    </lineage>
</organism>
<evidence type="ECO:0000313" key="4">
    <source>
        <dbReference type="Proteomes" id="UP000366051"/>
    </source>
</evidence>
<dbReference type="SUPFAM" id="SSF53800">
    <property type="entry name" value="Chelatase"/>
    <property type="match status" value="1"/>
</dbReference>
<keyword evidence="1" id="KW-0479">Metal-binding</keyword>
<dbReference type="PANTHER" id="PTHR33542:SF3">
    <property type="entry name" value="SIROHYDROCHLORIN FERROCHELATASE, CHLOROPLASTIC"/>
    <property type="match status" value="1"/>
</dbReference>
<sequence>MKSGVILFAHGSRAAEANENAVALGELVKEQFGVEPLLVAFMELAEPSLEEGIRQLIEKEGVDNVKVVPLFLNNGIHLKRDIPCLLEELRPQYPHVTINLGRPFGVDKRLAQLIHDRIQELP</sequence>
<dbReference type="EC" id="4.99.1.3" evidence="3"/>
<keyword evidence="4" id="KW-1185">Reference proteome</keyword>
<dbReference type="AlphaFoldDB" id="A0A5Q2MWQ6"/>
<evidence type="ECO:0000256" key="2">
    <source>
        <dbReference type="ARBA" id="ARBA00023239"/>
    </source>
</evidence>
<dbReference type="GO" id="GO:0046872">
    <property type="term" value="F:metal ion binding"/>
    <property type="evidence" value="ECO:0007669"/>
    <property type="project" value="UniProtKB-KW"/>
</dbReference>
<keyword evidence="2 3" id="KW-0456">Lyase</keyword>